<dbReference type="SUPFAM" id="SSF75304">
    <property type="entry name" value="Amidase signature (AS) enzymes"/>
    <property type="match status" value="1"/>
</dbReference>
<dbReference type="RefSeq" id="XP_018134666.2">
    <property type="nucleotide sequence ID" value="XM_018270280.2"/>
</dbReference>
<evidence type="ECO:0000256" key="1">
    <source>
        <dbReference type="ARBA" id="ARBA00001311"/>
    </source>
</evidence>
<reference evidence="9" key="2">
    <citation type="journal article" date="2018" name="Nat. Commun.">
        <title>Extreme sensitivity to ultraviolet light in the fungal pathogen causing white-nose syndrome of bats.</title>
        <authorList>
            <person name="Palmer J.M."/>
            <person name="Drees K.P."/>
            <person name="Foster J.T."/>
            <person name="Lindner D.L."/>
        </authorList>
    </citation>
    <scope>NUCLEOTIDE SEQUENCE [LARGE SCALE GENOMIC DNA]</scope>
    <source>
        <strain evidence="9">UAMH 10579</strain>
    </source>
</reference>
<dbReference type="EC" id="3.5.1.4" evidence="3"/>
<feature type="binding site" evidence="6">
    <location>
        <position position="213"/>
    </location>
    <ligand>
        <name>substrate</name>
    </ligand>
</feature>
<organism evidence="8 9">
    <name type="scientific">Pseudogymnoascus verrucosus</name>
    <dbReference type="NCBI Taxonomy" id="342668"/>
    <lineage>
        <taxon>Eukaryota</taxon>
        <taxon>Fungi</taxon>
        <taxon>Dikarya</taxon>
        <taxon>Ascomycota</taxon>
        <taxon>Pezizomycotina</taxon>
        <taxon>Leotiomycetes</taxon>
        <taxon>Thelebolales</taxon>
        <taxon>Thelebolaceae</taxon>
        <taxon>Pseudogymnoascus</taxon>
    </lineage>
</organism>
<reference evidence="8 9" key="1">
    <citation type="submission" date="2016-03" db="EMBL/GenBank/DDBJ databases">
        <title>Comparative genomics of Pseudogymnoascus destructans, the fungus causing white-nose syndrome of bats.</title>
        <authorList>
            <person name="Palmer J.M."/>
            <person name="Drees K.P."/>
            <person name="Foster J.T."/>
            <person name="Lindner D.L."/>
        </authorList>
    </citation>
    <scope>NUCLEOTIDE SEQUENCE [LARGE SCALE GENOMIC DNA]</scope>
    <source>
        <strain evidence="8 9">UAMH 10579</strain>
    </source>
</reference>
<dbReference type="AlphaFoldDB" id="A0A2P2SVT5"/>
<evidence type="ECO:0000256" key="2">
    <source>
        <dbReference type="ARBA" id="ARBA00009199"/>
    </source>
</evidence>
<dbReference type="PIRSF" id="PIRSF001221">
    <property type="entry name" value="Amidase_fungi"/>
    <property type="match status" value="1"/>
</dbReference>
<evidence type="ECO:0000256" key="5">
    <source>
        <dbReference type="PIRSR" id="PIRSR001221-1"/>
    </source>
</evidence>
<dbReference type="InterPro" id="IPR036928">
    <property type="entry name" value="AS_sf"/>
</dbReference>
<evidence type="ECO:0000256" key="3">
    <source>
        <dbReference type="ARBA" id="ARBA00012922"/>
    </source>
</evidence>
<evidence type="ECO:0000259" key="7">
    <source>
        <dbReference type="Pfam" id="PF01425"/>
    </source>
</evidence>
<evidence type="ECO:0000313" key="9">
    <source>
        <dbReference type="Proteomes" id="UP000091956"/>
    </source>
</evidence>
<gene>
    <name evidence="8" type="ORF">VE01_00752</name>
</gene>
<accession>A0A2P2SVT5</accession>
<protein>
    <recommendedName>
        <fullName evidence="3">amidase</fullName>
        <ecNumber evidence="3">3.5.1.4</ecNumber>
    </recommendedName>
</protein>
<feature type="domain" description="Amidase" evidence="7">
    <location>
        <begin position="82"/>
        <end position="534"/>
    </location>
</feature>
<proteinExistence type="inferred from homology"/>
<dbReference type="PANTHER" id="PTHR46072">
    <property type="entry name" value="AMIDASE-RELATED-RELATED"/>
    <property type="match status" value="1"/>
</dbReference>
<keyword evidence="4" id="KW-0378">Hydrolase</keyword>
<dbReference type="STRING" id="342668.A0A2P2SVT5"/>
<dbReference type="PROSITE" id="PS00571">
    <property type="entry name" value="AMIDASES"/>
    <property type="match status" value="1"/>
</dbReference>
<feature type="active site" description="Acyl-ester intermediate" evidence="5">
    <location>
        <position position="237"/>
    </location>
</feature>
<dbReference type="GO" id="GO:0004040">
    <property type="term" value="F:amidase activity"/>
    <property type="evidence" value="ECO:0007669"/>
    <property type="project" value="UniProtKB-EC"/>
</dbReference>
<dbReference type="InterPro" id="IPR023631">
    <property type="entry name" value="Amidase_dom"/>
</dbReference>
<comment type="similarity">
    <text evidence="2">Belongs to the amidase family.</text>
</comment>
<dbReference type="Pfam" id="PF01425">
    <property type="entry name" value="Amidase"/>
    <property type="match status" value="1"/>
</dbReference>
<evidence type="ECO:0000256" key="6">
    <source>
        <dbReference type="PIRSR" id="PIRSR001221-2"/>
    </source>
</evidence>
<dbReference type="Proteomes" id="UP000091956">
    <property type="component" value="Unassembled WGS sequence"/>
</dbReference>
<dbReference type="InterPro" id="IPR020556">
    <property type="entry name" value="Amidase_CS"/>
</dbReference>
<feature type="active site" description="Charge relay system" evidence="5">
    <location>
        <position position="137"/>
    </location>
</feature>
<dbReference type="Gene3D" id="3.90.1300.10">
    <property type="entry name" value="Amidase signature (AS) domain"/>
    <property type="match status" value="1"/>
</dbReference>
<evidence type="ECO:0000256" key="4">
    <source>
        <dbReference type="ARBA" id="ARBA00022801"/>
    </source>
</evidence>
<feature type="active site" description="Charge relay system" evidence="5">
    <location>
        <position position="213"/>
    </location>
</feature>
<feature type="binding site" evidence="6">
    <location>
        <position position="187"/>
    </location>
    <ligand>
        <name>substrate</name>
    </ligand>
</feature>
<keyword evidence="9" id="KW-1185">Reference proteome</keyword>
<dbReference type="PANTHER" id="PTHR46072:SF5">
    <property type="entry name" value="GENERAL AMIDASE-C"/>
    <property type="match status" value="1"/>
</dbReference>
<sequence>MMATWQESAARYRSIMAEKIPKEWRLPASITDNISQTSEQNVLDIPRTCDILTKEELDITENYDAVAMAELLAQGKFTSVAVTTAFCKRAAIAQQLTNCLTETFFDIALKRAKFCDDYLAREKKTLGPFHGLPISIKECFAVEGVRTTLGFISFVERPVEESHSAVAQILIGQGAVLYVKTNIPQTMMTAESDNNLFGRVLNPHSLLLTAGGSSGGEGALLAMKGSIIGVGTDIGGSIRIPAYVNGTIGFRPTARRFPVAGQESAARPGGWGILSTGGPLTRSVRDVEYFLKNFLSAENDIWSLDETAMYAPWRSVSPSISEVAGKKLRIGFVTESNKFPLHPSVLRTFKDAISKLEIAGHIVVNMEQHLPSQFLDKAVTTAYYLFSMDPTNYILSQLKVSGEPPIPSISNTSLPELKHYQPTVDDAFRVNLERREVCNQFKNAWVKEGLDVLIMPVYQGTAVGHDTYGPAFYTLLANLVDYPSVSIPHGNANAELDVPFRRDVSYVPAYLPKDVEGAPSGFQILGRPGRDEELVVSLKIVENAIRA</sequence>
<evidence type="ECO:0000313" key="8">
    <source>
        <dbReference type="EMBL" id="OBU00934.2"/>
    </source>
</evidence>
<feature type="binding site" evidence="6">
    <location>
        <begin position="234"/>
        <end position="237"/>
    </location>
    <ligand>
        <name>substrate</name>
    </ligand>
</feature>
<dbReference type="GeneID" id="28834138"/>
<name>A0A2P2SVT5_9PEZI</name>
<dbReference type="EMBL" id="KV460207">
    <property type="protein sequence ID" value="OBU00934.2"/>
    <property type="molecule type" value="Genomic_DNA"/>
</dbReference>
<comment type="catalytic activity">
    <reaction evidence="1">
        <text>a monocarboxylic acid amide + H2O = a monocarboxylate + NH4(+)</text>
        <dbReference type="Rhea" id="RHEA:12020"/>
        <dbReference type="ChEBI" id="CHEBI:15377"/>
        <dbReference type="ChEBI" id="CHEBI:28938"/>
        <dbReference type="ChEBI" id="CHEBI:35757"/>
        <dbReference type="ChEBI" id="CHEBI:83628"/>
        <dbReference type="EC" id="3.5.1.4"/>
    </reaction>
</comment>